<dbReference type="Proteomes" id="UP000018680">
    <property type="component" value="Chromosome"/>
</dbReference>
<dbReference type="eggNOG" id="ENOG502ZJEX">
    <property type="taxonomic scope" value="Bacteria"/>
</dbReference>
<accession>V5WCY0</accession>
<dbReference type="OrthoDB" id="369771at2"/>
<dbReference type="HOGENOM" id="CLU_120991_1_0_12"/>
<organism evidence="1 2">
    <name type="scientific">Salinispira pacifica</name>
    <dbReference type="NCBI Taxonomy" id="1307761"/>
    <lineage>
        <taxon>Bacteria</taxon>
        <taxon>Pseudomonadati</taxon>
        <taxon>Spirochaetota</taxon>
        <taxon>Spirochaetia</taxon>
        <taxon>Spirochaetales</taxon>
        <taxon>Spirochaetaceae</taxon>
        <taxon>Salinispira</taxon>
    </lineage>
</organism>
<gene>
    <name evidence="1" type="ORF">L21SP2_0205</name>
</gene>
<evidence type="ECO:0008006" key="3">
    <source>
        <dbReference type="Google" id="ProtNLM"/>
    </source>
</evidence>
<dbReference type="AlphaFoldDB" id="V5WCY0"/>
<evidence type="ECO:0000313" key="2">
    <source>
        <dbReference type="Proteomes" id="UP000018680"/>
    </source>
</evidence>
<dbReference type="EMBL" id="CP006939">
    <property type="protein sequence ID" value="AHC13647.1"/>
    <property type="molecule type" value="Genomic_DNA"/>
</dbReference>
<dbReference type="Gene3D" id="1.25.40.10">
    <property type="entry name" value="Tetratricopeptide repeat domain"/>
    <property type="match status" value="1"/>
</dbReference>
<dbReference type="RefSeq" id="WP_024266580.1">
    <property type="nucleotide sequence ID" value="NC_023035.1"/>
</dbReference>
<evidence type="ECO:0000313" key="1">
    <source>
        <dbReference type="EMBL" id="AHC13647.1"/>
    </source>
</evidence>
<reference evidence="1 2" key="1">
    <citation type="journal article" date="2015" name="Stand. Genomic Sci.">
        <title>Complete genome sequence and description of Salinispira pacifica gen. nov., sp. nov., a novel spirochaete isolated form a hypersaline microbial mat.</title>
        <authorList>
            <person name="Ben Hania W."/>
            <person name="Joseph M."/>
            <person name="Schumann P."/>
            <person name="Bunk B."/>
            <person name="Fiebig A."/>
            <person name="Sproer C."/>
            <person name="Klenk H.P."/>
            <person name="Fardeau M.L."/>
            <person name="Spring S."/>
        </authorList>
    </citation>
    <scope>NUCLEOTIDE SEQUENCE [LARGE SCALE GENOMIC DNA]</scope>
    <source>
        <strain evidence="1 2">L21-RPul-D2</strain>
    </source>
</reference>
<protein>
    <recommendedName>
        <fullName evidence="3">Outer membrane lipoprotein BamD-like domain-containing protein</fullName>
    </recommendedName>
</protein>
<keyword evidence="2" id="KW-1185">Reference proteome</keyword>
<proteinExistence type="predicted"/>
<dbReference type="InterPro" id="IPR011990">
    <property type="entry name" value="TPR-like_helical_dom_sf"/>
</dbReference>
<dbReference type="KEGG" id="slr:L21SP2_0205"/>
<sequence length="149" mass="17313">MIEAHSRYFPKTRNQHRAFHSLLGAIAVAALLLTTACQSTPQEIPEDLSKQEFFQRAQENMDELNWDSAMFYLEEFKVRFPDDQANIAAADYQISLIHYKLDRFDQAEEGFSDIIARYESAEDPSVLPQWVEVLSRKLLNKIEEARKES</sequence>
<name>V5WCY0_9SPIO</name>